<reference evidence="2" key="1">
    <citation type="submission" date="2019-10" db="EMBL/GenBank/DDBJ databases">
        <authorList>
            <person name="Zhang R."/>
            <person name="Pan Y."/>
            <person name="Wang J."/>
            <person name="Ma R."/>
            <person name="Yu S."/>
        </authorList>
    </citation>
    <scope>NUCLEOTIDE SEQUENCE</scope>
    <source>
        <strain evidence="2">LA-IB0</strain>
        <tissue evidence="2">Leaf</tissue>
    </source>
</reference>
<keyword evidence="3" id="KW-1185">Reference proteome</keyword>
<feature type="compositionally biased region" description="Acidic residues" evidence="1">
    <location>
        <begin position="76"/>
        <end position="90"/>
    </location>
</feature>
<evidence type="ECO:0000313" key="2">
    <source>
        <dbReference type="EMBL" id="KAG8390016.1"/>
    </source>
</evidence>
<evidence type="ECO:0000256" key="1">
    <source>
        <dbReference type="SAM" id="MobiDB-lite"/>
    </source>
</evidence>
<name>A0AAV6YAY2_9LAMI</name>
<protein>
    <submittedName>
        <fullName evidence="2">Uncharacterized protein</fullName>
    </submittedName>
</protein>
<comment type="caution">
    <text evidence="2">The sequence shown here is derived from an EMBL/GenBank/DDBJ whole genome shotgun (WGS) entry which is preliminary data.</text>
</comment>
<sequence>MLVGIEVPETEEKGQIIDMFYVGISMRDRSECVYDVGTWKTGSDGGGAVRSSHETTTYGANLLRKPAVSSAGKEYSEDDESERNDGDGDTWIDWEDQILEDIYCAACWLC</sequence>
<accession>A0AAV6YAY2</accession>
<feature type="region of interest" description="Disordered" evidence="1">
    <location>
        <begin position="68"/>
        <end position="90"/>
    </location>
</feature>
<dbReference type="AlphaFoldDB" id="A0AAV6YAY2"/>
<evidence type="ECO:0000313" key="3">
    <source>
        <dbReference type="Proteomes" id="UP000826271"/>
    </source>
</evidence>
<dbReference type="Proteomes" id="UP000826271">
    <property type="component" value="Unassembled WGS sequence"/>
</dbReference>
<gene>
    <name evidence="2" type="ORF">BUALT_Bualt01G0039400</name>
</gene>
<proteinExistence type="predicted"/>
<dbReference type="EMBL" id="WHWC01000001">
    <property type="protein sequence ID" value="KAG8390016.1"/>
    <property type="molecule type" value="Genomic_DNA"/>
</dbReference>
<organism evidence="2 3">
    <name type="scientific">Buddleja alternifolia</name>
    <dbReference type="NCBI Taxonomy" id="168488"/>
    <lineage>
        <taxon>Eukaryota</taxon>
        <taxon>Viridiplantae</taxon>
        <taxon>Streptophyta</taxon>
        <taxon>Embryophyta</taxon>
        <taxon>Tracheophyta</taxon>
        <taxon>Spermatophyta</taxon>
        <taxon>Magnoliopsida</taxon>
        <taxon>eudicotyledons</taxon>
        <taxon>Gunneridae</taxon>
        <taxon>Pentapetalae</taxon>
        <taxon>asterids</taxon>
        <taxon>lamiids</taxon>
        <taxon>Lamiales</taxon>
        <taxon>Scrophulariaceae</taxon>
        <taxon>Buddlejeae</taxon>
        <taxon>Buddleja</taxon>
    </lineage>
</organism>